<dbReference type="KEGG" id="dfa:DFA_00579"/>
<name>F4PSM5_CACFS</name>
<feature type="region of interest" description="Disordered" evidence="1">
    <location>
        <begin position="264"/>
        <end position="283"/>
    </location>
</feature>
<gene>
    <name evidence="2" type="ORF">DFA_00579</name>
</gene>
<dbReference type="OrthoDB" id="17995at2759"/>
<feature type="compositionally biased region" description="Basic and acidic residues" evidence="1">
    <location>
        <begin position="629"/>
        <end position="639"/>
    </location>
</feature>
<dbReference type="AlphaFoldDB" id="F4PSM5"/>
<feature type="compositionally biased region" description="Low complexity" evidence="1">
    <location>
        <begin position="266"/>
        <end position="283"/>
    </location>
</feature>
<proteinExistence type="predicted"/>
<dbReference type="Proteomes" id="UP000007797">
    <property type="component" value="Unassembled WGS sequence"/>
</dbReference>
<accession>F4PSM5</accession>
<reference evidence="3" key="1">
    <citation type="journal article" date="2011" name="Genome Res.">
        <title>Phylogeny-wide analysis of social amoeba genomes highlights ancient origins for complex intercellular communication.</title>
        <authorList>
            <person name="Heidel A.J."/>
            <person name="Lawal H.M."/>
            <person name="Felder M."/>
            <person name="Schilde C."/>
            <person name="Helps N.R."/>
            <person name="Tunggal B."/>
            <person name="Rivero F."/>
            <person name="John U."/>
            <person name="Schleicher M."/>
            <person name="Eichinger L."/>
            <person name="Platzer M."/>
            <person name="Noegel A.A."/>
            <person name="Schaap P."/>
            <person name="Gloeckner G."/>
        </authorList>
    </citation>
    <scope>NUCLEOTIDE SEQUENCE [LARGE SCALE GENOMIC DNA]</scope>
    <source>
        <strain evidence="3">SH3</strain>
    </source>
</reference>
<sequence>MKKVNNINSNNNKMRSLFKCKAPNGYGEEESYYSENTWGEALNRQQTITTSVATKPNDIFLNAVDQKSKEKLQVKLSIKEWNDLIKEKAKLAESLYSINSASYVGFAEFSCIELQCQFDIFVFQHNQTVPLLPSSMALKSSSIMYTEHIKDQPSKLDQMSSVGVENSALQFFPERPGRYQVNLDVFSNYLTPKKNGFGFSTPKSTTNNLTINVPKEVQIKIDPSSNQEEEIFNDSGSRVTKAISNFPPTNYVKIQWTDLESKIDESSSGSNVSPPPLLSSSSAQPVASQKPIIEATKATVQQYTLCSVGEGVVIVTNSIKYSMVSGSLSSFEVVVGNILRVQSVDGNNIKKWDCTPIGPSSTSTENLLKILLNSPVESDYILTVVSEIPMDRTSGQITLPSVRCRGSEISREKGFLVVESTANVEVEQTTRESLTLIDKSEIPGALTDMTSGPILLAYKFLDPHYRLCMTITKHSDLQVLVAFCESAHFIATLSSEGSLLKKLIFKIRNTQQQYIRISIDHEFEIWSTIVGTNAVKPALDENGTIMIPLNKSRGSEKGVQKAFTVELVYKHRRDLELHGTGGNVQVCFPQIDIPISNLCVSLYLPKTFKYGQCKGNIKEVGYYPQGQPIKEDSKNEQTAKPRRAMPQMQIQQQQTQFMSNAMPLFDGGLTLGGGGGGAEREKETAGLKPVIVNIPTTGILLRFHQLLVLSTPIDITTKYSPNKGGYEERVEEDEGVDANMAPIYF</sequence>
<organism evidence="2 3">
    <name type="scientific">Cavenderia fasciculata</name>
    <name type="common">Slime mold</name>
    <name type="synonym">Dictyostelium fasciculatum</name>
    <dbReference type="NCBI Taxonomy" id="261658"/>
    <lineage>
        <taxon>Eukaryota</taxon>
        <taxon>Amoebozoa</taxon>
        <taxon>Evosea</taxon>
        <taxon>Eumycetozoa</taxon>
        <taxon>Dictyostelia</taxon>
        <taxon>Acytosteliales</taxon>
        <taxon>Cavenderiaceae</taxon>
        <taxon>Cavenderia</taxon>
    </lineage>
</organism>
<dbReference type="GeneID" id="14873816"/>
<evidence type="ECO:0000313" key="2">
    <source>
        <dbReference type="EMBL" id="EGG20717.1"/>
    </source>
</evidence>
<feature type="region of interest" description="Disordered" evidence="1">
    <location>
        <begin position="624"/>
        <end position="643"/>
    </location>
</feature>
<evidence type="ECO:0000313" key="3">
    <source>
        <dbReference type="Proteomes" id="UP000007797"/>
    </source>
</evidence>
<dbReference type="OMA" id="GRNIKNW"/>
<dbReference type="EMBL" id="GL883010">
    <property type="protein sequence ID" value="EGG20717.1"/>
    <property type="molecule type" value="Genomic_DNA"/>
</dbReference>
<evidence type="ECO:0000256" key="1">
    <source>
        <dbReference type="SAM" id="MobiDB-lite"/>
    </source>
</evidence>
<dbReference type="RefSeq" id="XP_004358567.1">
    <property type="nucleotide sequence ID" value="XM_004358510.1"/>
</dbReference>
<protein>
    <submittedName>
        <fullName evidence="2">Uncharacterized protein</fullName>
    </submittedName>
</protein>
<keyword evidence="3" id="KW-1185">Reference proteome</keyword>